<feature type="domain" description="Response regulatory" evidence="7">
    <location>
        <begin position="6"/>
        <end position="122"/>
    </location>
</feature>
<protein>
    <submittedName>
        <fullName evidence="8">Response regulator transcription factor</fullName>
    </submittedName>
</protein>
<keyword evidence="2" id="KW-0805">Transcription regulation</keyword>
<reference evidence="8 9" key="1">
    <citation type="journal article" date="2019" name="Int. J. Syst. Evol. Microbiol.">
        <title>The Global Catalogue of Microorganisms (GCM) 10K type strain sequencing project: providing services to taxonomists for standard genome sequencing and annotation.</title>
        <authorList>
            <consortium name="The Broad Institute Genomics Platform"/>
            <consortium name="The Broad Institute Genome Sequencing Center for Infectious Disease"/>
            <person name="Wu L."/>
            <person name="Ma J."/>
        </authorList>
    </citation>
    <scope>NUCLEOTIDE SEQUENCE [LARGE SCALE GENOMIC DNA]</scope>
    <source>
        <strain evidence="8 9">JCM 3325</strain>
    </source>
</reference>
<dbReference type="Proteomes" id="UP001501231">
    <property type="component" value="Unassembled WGS sequence"/>
</dbReference>
<gene>
    <name evidence="8" type="ORF">GCM10010191_39160</name>
</gene>
<dbReference type="PROSITE" id="PS50043">
    <property type="entry name" value="HTH_LUXR_2"/>
    <property type="match status" value="1"/>
</dbReference>
<dbReference type="SUPFAM" id="SSF46894">
    <property type="entry name" value="C-terminal effector domain of the bipartite response regulators"/>
    <property type="match status" value="1"/>
</dbReference>
<evidence type="ECO:0000259" key="6">
    <source>
        <dbReference type="PROSITE" id="PS50043"/>
    </source>
</evidence>
<sequence length="219" mass="23790">MRPPIRVLIVDDHALFAEALAARLNREPDLVILPIAAGVRRALALAATERPQVVVLDMTLGAESGLDVLSRIRERHPEMRVVVLSAMSEVDAIVQAVRFGAVGWLSKTESADLVARVIRAAAHHGGWLPPDVLGEVLRRLLEDGPEPNGGARLLAELTPREREVLQCMVDGLNRAEIADRLGLSANTVRTHTQNLLAKLDMHSALEAITLAMRAGMKPE</sequence>
<organism evidence="8 9">
    <name type="scientific">Actinomadura vinacea</name>
    <dbReference type="NCBI Taxonomy" id="115336"/>
    <lineage>
        <taxon>Bacteria</taxon>
        <taxon>Bacillati</taxon>
        <taxon>Actinomycetota</taxon>
        <taxon>Actinomycetes</taxon>
        <taxon>Streptosporangiales</taxon>
        <taxon>Thermomonosporaceae</taxon>
        <taxon>Actinomadura</taxon>
    </lineage>
</organism>
<feature type="domain" description="HTH luxR-type" evidence="6">
    <location>
        <begin position="150"/>
        <end position="215"/>
    </location>
</feature>
<evidence type="ECO:0000259" key="7">
    <source>
        <dbReference type="PROSITE" id="PS50110"/>
    </source>
</evidence>
<keyword evidence="3" id="KW-0238">DNA-binding</keyword>
<dbReference type="CDD" id="cd06170">
    <property type="entry name" value="LuxR_C_like"/>
    <property type="match status" value="1"/>
</dbReference>
<dbReference type="PROSITE" id="PS50110">
    <property type="entry name" value="RESPONSE_REGULATORY"/>
    <property type="match status" value="1"/>
</dbReference>
<comment type="caution">
    <text evidence="8">The sequence shown here is derived from an EMBL/GenBank/DDBJ whole genome shotgun (WGS) entry which is preliminary data.</text>
</comment>
<evidence type="ECO:0000256" key="5">
    <source>
        <dbReference type="PROSITE-ProRule" id="PRU00169"/>
    </source>
</evidence>
<proteinExistence type="predicted"/>
<dbReference type="Gene3D" id="3.40.50.2300">
    <property type="match status" value="1"/>
</dbReference>
<dbReference type="SMART" id="SM00421">
    <property type="entry name" value="HTH_LUXR"/>
    <property type="match status" value="1"/>
</dbReference>
<dbReference type="PANTHER" id="PTHR44688">
    <property type="entry name" value="DNA-BINDING TRANSCRIPTIONAL ACTIVATOR DEVR_DOSR"/>
    <property type="match status" value="1"/>
</dbReference>
<evidence type="ECO:0000256" key="2">
    <source>
        <dbReference type="ARBA" id="ARBA00023015"/>
    </source>
</evidence>
<dbReference type="InterPro" id="IPR058245">
    <property type="entry name" value="NreC/VraR/RcsB-like_REC"/>
</dbReference>
<dbReference type="InterPro" id="IPR000792">
    <property type="entry name" value="Tscrpt_reg_LuxR_C"/>
</dbReference>
<keyword evidence="4" id="KW-0804">Transcription</keyword>
<evidence type="ECO:0000256" key="1">
    <source>
        <dbReference type="ARBA" id="ARBA00022553"/>
    </source>
</evidence>
<dbReference type="Pfam" id="PF00196">
    <property type="entry name" value="GerE"/>
    <property type="match status" value="1"/>
</dbReference>
<name>A0ABN3J6M3_9ACTN</name>
<keyword evidence="9" id="KW-1185">Reference proteome</keyword>
<dbReference type="PRINTS" id="PR00038">
    <property type="entry name" value="HTHLUXR"/>
</dbReference>
<dbReference type="InterPro" id="IPR016032">
    <property type="entry name" value="Sig_transdc_resp-reg_C-effctor"/>
</dbReference>
<evidence type="ECO:0000313" key="8">
    <source>
        <dbReference type="EMBL" id="GAA2423364.1"/>
    </source>
</evidence>
<accession>A0ABN3J6M3</accession>
<dbReference type="InterPro" id="IPR001789">
    <property type="entry name" value="Sig_transdc_resp-reg_receiver"/>
</dbReference>
<evidence type="ECO:0000313" key="9">
    <source>
        <dbReference type="Proteomes" id="UP001501231"/>
    </source>
</evidence>
<dbReference type="CDD" id="cd17535">
    <property type="entry name" value="REC_NarL-like"/>
    <property type="match status" value="1"/>
</dbReference>
<dbReference type="Pfam" id="PF00072">
    <property type="entry name" value="Response_reg"/>
    <property type="match status" value="1"/>
</dbReference>
<feature type="modified residue" description="4-aspartylphosphate" evidence="5">
    <location>
        <position position="57"/>
    </location>
</feature>
<evidence type="ECO:0000256" key="4">
    <source>
        <dbReference type="ARBA" id="ARBA00023163"/>
    </source>
</evidence>
<dbReference type="InterPro" id="IPR011006">
    <property type="entry name" value="CheY-like_superfamily"/>
</dbReference>
<dbReference type="EMBL" id="BAAARW010000012">
    <property type="protein sequence ID" value="GAA2423364.1"/>
    <property type="molecule type" value="Genomic_DNA"/>
</dbReference>
<dbReference type="PANTHER" id="PTHR44688:SF16">
    <property type="entry name" value="DNA-BINDING TRANSCRIPTIONAL ACTIVATOR DEVR_DOSR"/>
    <property type="match status" value="1"/>
</dbReference>
<dbReference type="RefSeq" id="WP_344590446.1">
    <property type="nucleotide sequence ID" value="NZ_BAAARW010000012.1"/>
</dbReference>
<keyword evidence="1 5" id="KW-0597">Phosphoprotein</keyword>
<dbReference type="SMART" id="SM00448">
    <property type="entry name" value="REC"/>
    <property type="match status" value="1"/>
</dbReference>
<dbReference type="SUPFAM" id="SSF52172">
    <property type="entry name" value="CheY-like"/>
    <property type="match status" value="1"/>
</dbReference>
<evidence type="ECO:0000256" key="3">
    <source>
        <dbReference type="ARBA" id="ARBA00023125"/>
    </source>
</evidence>